<sequence length="373" mass="39237">MAPPGLAHALVGGPCETEAWAGMHAASRGRAGRCAGIGWLHRGARGHAEGIGRVAGERRGIDGVERHEGHAMAIQLVQAGCAHSVHHGERQREHRGGAAERNARSALQTCWFVAPASARARGASTAAVAAKYATAVAATSWSLTACTMAAAAVQRCWSSSCGDPPSLASRGGKVRDSGGCDVLVPHGLRHGGGGGAKSRRYSPFRFQFDLGIRIGSAYPHAAPRRRRGSALERHGLSLLAVAGLLPPPPPLSSKRSPLSLTQCSLHSALSHSSFPIADAGAFPRRTRHLCLLLPPLSNASAAAAASPPRVCRLVRLQPQTPMTPSPPPAPQRCRLPLLDEQRCHRRRSPLPTLNLSRPPPSSSQHGSTDRCHQ</sequence>
<feature type="region of interest" description="Disordered" evidence="1">
    <location>
        <begin position="346"/>
        <end position="373"/>
    </location>
</feature>
<comment type="caution">
    <text evidence="2">The sequence shown here is derived from an EMBL/GenBank/DDBJ whole genome shotgun (WGS) entry which is preliminary data.</text>
</comment>
<accession>A0A6G1CIM8</accession>
<dbReference type="AlphaFoldDB" id="A0A6G1CIM8"/>
<dbReference type="EMBL" id="SPHZ02000009">
    <property type="protein sequence ID" value="KAF0900348.1"/>
    <property type="molecule type" value="Genomic_DNA"/>
</dbReference>
<protein>
    <submittedName>
        <fullName evidence="2">Uncharacterized protein</fullName>
    </submittedName>
</protein>
<keyword evidence="3" id="KW-1185">Reference proteome</keyword>
<gene>
    <name evidence="2" type="ORF">E2562_030636</name>
</gene>
<evidence type="ECO:0000256" key="1">
    <source>
        <dbReference type="SAM" id="MobiDB-lite"/>
    </source>
</evidence>
<name>A0A6G1CIM8_9ORYZ</name>
<reference evidence="2 3" key="1">
    <citation type="submission" date="2019-11" db="EMBL/GenBank/DDBJ databases">
        <title>Whole genome sequence of Oryza granulata.</title>
        <authorList>
            <person name="Li W."/>
        </authorList>
    </citation>
    <scope>NUCLEOTIDE SEQUENCE [LARGE SCALE GENOMIC DNA]</scope>
    <source>
        <strain evidence="3">cv. Menghai</strain>
        <tissue evidence="2">Leaf</tissue>
    </source>
</reference>
<dbReference type="Proteomes" id="UP000479710">
    <property type="component" value="Unassembled WGS sequence"/>
</dbReference>
<evidence type="ECO:0000313" key="2">
    <source>
        <dbReference type="EMBL" id="KAF0900348.1"/>
    </source>
</evidence>
<proteinExistence type="predicted"/>
<organism evidence="2 3">
    <name type="scientific">Oryza meyeriana var. granulata</name>
    <dbReference type="NCBI Taxonomy" id="110450"/>
    <lineage>
        <taxon>Eukaryota</taxon>
        <taxon>Viridiplantae</taxon>
        <taxon>Streptophyta</taxon>
        <taxon>Embryophyta</taxon>
        <taxon>Tracheophyta</taxon>
        <taxon>Spermatophyta</taxon>
        <taxon>Magnoliopsida</taxon>
        <taxon>Liliopsida</taxon>
        <taxon>Poales</taxon>
        <taxon>Poaceae</taxon>
        <taxon>BOP clade</taxon>
        <taxon>Oryzoideae</taxon>
        <taxon>Oryzeae</taxon>
        <taxon>Oryzinae</taxon>
        <taxon>Oryza</taxon>
        <taxon>Oryza meyeriana</taxon>
    </lineage>
</organism>
<evidence type="ECO:0000313" key="3">
    <source>
        <dbReference type="Proteomes" id="UP000479710"/>
    </source>
</evidence>